<dbReference type="PANTHER" id="PTHR46936:SF1">
    <property type="entry name" value="ARABINOSYLTRANSFERASE XEG113"/>
    <property type="match status" value="1"/>
</dbReference>
<dbReference type="AlphaFoldDB" id="A0AAV5IEH8"/>
<proteinExistence type="predicted"/>
<evidence type="ECO:0000313" key="2">
    <source>
        <dbReference type="Proteomes" id="UP001054252"/>
    </source>
</evidence>
<gene>
    <name evidence="1" type="ORF">SLEP1_g9346</name>
</gene>
<comment type="caution">
    <text evidence="1">The sequence shown here is derived from an EMBL/GenBank/DDBJ whole genome shotgun (WGS) entry which is preliminary data.</text>
</comment>
<dbReference type="PANTHER" id="PTHR46936">
    <property type="entry name" value="ARABINOSYLTRANSFERASE XEG113"/>
    <property type="match status" value="1"/>
</dbReference>
<keyword evidence="2" id="KW-1185">Reference proteome</keyword>
<dbReference type="GO" id="GO:0005794">
    <property type="term" value="C:Golgi apparatus"/>
    <property type="evidence" value="ECO:0007669"/>
    <property type="project" value="TreeGrafter"/>
</dbReference>
<reference evidence="1 2" key="1">
    <citation type="journal article" date="2021" name="Commun. Biol.">
        <title>The genome of Shorea leprosula (Dipterocarpaceae) highlights the ecological relevance of drought in aseasonal tropical rainforests.</title>
        <authorList>
            <person name="Ng K.K.S."/>
            <person name="Kobayashi M.J."/>
            <person name="Fawcett J.A."/>
            <person name="Hatakeyama M."/>
            <person name="Paape T."/>
            <person name="Ng C.H."/>
            <person name="Ang C.C."/>
            <person name="Tnah L.H."/>
            <person name="Lee C.T."/>
            <person name="Nishiyama T."/>
            <person name="Sese J."/>
            <person name="O'Brien M.J."/>
            <person name="Copetti D."/>
            <person name="Mohd Noor M.I."/>
            <person name="Ong R.C."/>
            <person name="Putra M."/>
            <person name="Sireger I.Z."/>
            <person name="Indrioko S."/>
            <person name="Kosugi Y."/>
            <person name="Izuno A."/>
            <person name="Isagi Y."/>
            <person name="Lee S.L."/>
            <person name="Shimizu K.K."/>
        </authorList>
    </citation>
    <scope>NUCLEOTIDE SEQUENCE [LARGE SCALE GENOMIC DNA]</scope>
    <source>
        <strain evidence="1">214</strain>
    </source>
</reference>
<organism evidence="1 2">
    <name type="scientific">Rubroshorea leprosula</name>
    <dbReference type="NCBI Taxonomy" id="152421"/>
    <lineage>
        <taxon>Eukaryota</taxon>
        <taxon>Viridiplantae</taxon>
        <taxon>Streptophyta</taxon>
        <taxon>Embryophyta</taxon>
        <taxon>Tracheophyta</taxon>
        <taxon>Spermatophyta</taxon>
        <taxon>Magnoliopsida</taxon>
        <taxon>eudicotyledons</taxon>
        <taxon>Gunneridae</taxon>
        <taxon>Pentapetalae</taxon>
        <taxon>rosids</taxon>
        <taxon>malvids</taxon>
        <taxon>Malvales</taxon>
        <taxon>Dipterocarpaceae</taxon>
        <taxon>Rubroshorea</taxon>
    </lineage>
</organism>
<dbReference type="InterPro" id="IPR053250">
    <property type="entry name" value="Glycosyltransferase_77"/>
</dbReference>
<protein>
    <submittedName>
        <fullName evidence="1">Uncharacterized protein</fullName>
    </submittedName>
</protein>
<accession>A0AAV5IEH8</accession>
<dbReference type="Proteomes" id="UP001054252">
    <property type="component" value="Unassembled WGS sequence"/>
</dbReference>
<sequence>MDFILTWVKHLTAIGISNLLVGAMDAKLVTALYWKGIQVLDMCSHLSTADVGWGYPTFHKWVEKKLFS</sequence>
<dbReference type="GO" id="GO:0052636">
    <property type="term" value="F:arabinosyltransferase activity"/>
    <property type="evidence" value="ECO:0007669"/>
    <property type="project" value="TreeGrafter"/>
</dbReference>
<dbReference type="EMBL" id="BPVZ01000009">
    <property type="protein sequence ID" value="GKU96066.1"/>
    <property type="molecule type" value="Genomic_DNA"/>
</dbReference>
<dbReference type="GO" id="GO:0052325">
    <property type="term" value="P:cell wall pectin biosynthetic process"/>
    <property type="evidence" value="ECO:0007669"/>
    <property type="project" value="TreeGrafter"/>
</dbReference>
<evidence type="ECO:0000313" key="1">
    <source>
        <dbReference type="EMBL" id="GKU96066.1"/>
    </source>
</evidence>
<name>A0AAV5IEH8_9ROSI</name>